<dbReference type="Proteomes" id="UP001453229">
    <property type="component" value="Chromosome"/>
</dbReference>
<gene>
    <name evidence="8" type="ORF">AAGT95_09845</name>
</gene>
<sequence length="534" mass="56080">MTQTTRSAPSTHTASNRHDRPTTLSLRHLSRDIPAGIVVFLVAIPLCLGIALASGAPPIAGLVAGMVGGLVVTMFSGSALSVSGPAAGLTVIVLDAIEQLGSFSAFLIAVVLAGALQLLMGVFKLGRIGAFVPTSVIKGMLAGIGLILVLGQFPMALGHPLEDMPSITEPVALFSGISPLATLIALFSLALLVLWEQPVIKRHRALALIPGPLLVVLGSIAIDRLVGGAMPGWALGAGHHIDLGGLSGPSELIAQMTRPDLGALANPAVYTVAITIAIIASLETLLSLEAIDKLDPLKRHSPPHRELKAQGIGNMVCGLVGALPVTAVIVRSSANANAGGRTRLSSLIHGGLLLVSVAFLAVWLELIPLATLAAILLHTGYKLAKPALFMEQYREGMRRFIPFTVTVVTILATDLLMGVLVGLVCSLYFLLQSGYRSAITCTRRGEHMLLKFQQDVSFLNREEMRQCLDAVPDNGELIIDARGANYIDPDIREDIDRFVDNAAARGIVVELRDVEGTNGTFGHVESPPGAAHAV</sequence>
<evidence type="ECO:0000256" key="1">
    <source>
        <dbReference type="ARBA" id="ARBA00004141"/>
    </source>
</evidence>
<feature type="transmembrane region" description="Helical" evidence="6">
    <location>
        <begin position="171"/>
        <end position="193"/>
    </location>
</feature>
<dbReference type="InterPro" id="IPR001902">
    <property type="entry name" value="SLC26A/SulP_fam"/>
</dbReference>
<feature type="transmembrane region" description="Helical" evidence="6">
    <location>
        <begin position="268"/>
        <end position="291"/>
    </location>
</feature>
<organism evidence="8 9">
    <name type="scientific">Salinicola lusitanus</name>
    <dbReference type="NCBI Taxonomy" id="1949085"/>
    <lineage>
        <taxon>Bacteria</taxon>
        <taxon>Pseudomonadati</taxon>
        <taxon>Pseudomonadota</taxon>
        <taxon>Gammaproteobacteria</taxon>
        <taxon>Oceanospirillales</taxon>
        <taxon>Halomonadaceae</taxon>
        <taxon>Salinicola</taxon>
    </lineage>
</organism>
<dbReference type="EMBL" id="CP151919">
    <property type="protein sequence ID" value="XAD56270.1"/>
    <property type="molecule type" value="Genomic_DNA"/>
</dbReference>
<evidence type="ECO:0000256" key="4">
    <source>
        <dbReference type="ARBA" id="ARBA00023136"/>
    </source>
</evidence>
<dbReference type="Pfam" id="PF00916">
    <property type="entry name" value="Sulfate_transp"/>
    <property type="match status" value="1"/>
</dbReference>
<evidence type="ECO:0000259" key="7">
    <source>
        <dbReference type="Pfam" id="PF00916"/>
    </source>
</evidence>
<feature type="transmembrane region" description="Helical" evidence="6">
    <location>
        <begin position="205"/>
        <end position="222"/>
    </location>
</feature>
<feature type="transmembrane region" description="Helical" evidence="6">
    <location>
        <begin position="400"/>
        <end position="431"/>
    </location>
</feature>
<evidence type="ECO:0000313" key="9">
    <source>
        <dbReference type="Proteomes" id="UP001453229"/>
    </source>
</evidence>
<evidence type="ECO:0000256" key="3">
    <source>
        <dbReference type="ARBA" id="ARBA00022989"/>
    </source>
</evidence>
<dbReference type="PANTHER" id="PTHR11814">
    <property type="entry name" value="SULFATE TRANSPORTER"/>
    <property type="match status" value="1"/>
</dbReference>
<evidence type="ECO:0000313" key="8">
    <source>
        <dbReference type="EMBL" id="XAD56270.1"/>
    </source>
</evidence>
<feature type="transmembrane region" description="Helical" evidence="6">
    <location>
        <begin position="130"/>
        <end position="151"/>
    </location>
</feature>
<feature type="region of interest" description="Disordered" evidence="5">
    <location>
        <begin position="1"/>
        <end position="21"/>
    </location>
</feature>
<feature type="transmembrane region" description="Helical" evidence="6">
    <location>
        <begin position="350"/>
        <end position="379"/>
    </location>
</feature>
<reference evidence="8 9" key="1">
    <citation type="submission" date="2024-04" db="EMBL/GenBank/DDBJ databases">
        <title>Salinicola lusitanus LLJ914,a marine bacterium isolated from the Okinawa Trough.</title>
        <authorList>
            <person name="Li J."/>
        </authorList>
    </citation>
    <scope>NUCLEOTIDE SEQUENCE [LARGE SCALE GENOMIC DNA]</scope>
    <source>
        <strain evidence="8 9">LLJ914</strain>
    </source>
</reference>
<keyword evidence="4 6" id="KW-0472">Membrane</keyword>
<proteinExistence type="predicted"/>
<keyword evidence="9" id="KW-1185">Reference proteome</keyword>
<keyword evidence="2 6" id="KW-0812">Transmembrane</keyword>
<dbReference type="InterPro" id="IPR011547">
    <property type="entry name" value="SLC26A/SulP_dom"/>
</dbReference>
<feature type="transmembrane region" description="Helical" evidence="6">
    <location>
        <begin position="100"/>
        <end position="123"/>
    </location>
</feature>
<evidence type="ECO:0000256" key="6">
    <source>
        <dbReference type="SAM" id="Phobius"/>
    </source>
</evidence>
<name>A0ABZ3CYV6_9GAMM</name>
<comment type="subcellular location">
    <subcellularLocation>
        <location evidence="1">Membrane</location>
        <topology evidence="1">Multi-pass membrane protein</topology>
    </subcellularLocation>
</comment>
<evidence type="ECO:0000256" key="2">
    <source>
        <dbReference type="ARBA" id="ARBA00022692"/>
    </source>
</evidence>
<accession>A0ABZ3CYV6</accession>
<keyword evidence="3 6" id="KW-1133">Transmembrane helix</keyword>
<protein>
    <submittedName>
        <fullName evidence="8">SulP family inorganic anion transporter</fullName>
    </submittedName>
</protein>
<feature type="transmembrane region" description="Helical" evidence="6">
    <location>
        <begin position="33"/>
        <end position="52"/>
    </location>
</feature>
<feature type="transmembrane region" description="Helical" evidence="6">
    <location>
        <begin position="312"/>
        <end position="330"/>
    </location>
</feature>
<evidence type="ECO:0000256" key="5">
    <source>
        <dbReference type="SAM" id="MobiDB-lite"/>
    </source>
</evidence>
<feature type="domain" description="SLC26A/SulP transporter" evidence="7">
    <location>
        <begin position="29"/>
        <end position="386"/>
    </location>
</feature>
<dbReference type="RefSeq" id="WP_342596366.1">
    <property type="nucleotide sequence ID" value="NZ_CP151919.1"/>
</dbReference>
<feature type="transmembrane region" description="Helical" evidence="6">
    <location>
        <begin position="59"/>
        <end position="80"/>
    </location>
</feature>
<feature type="compositionally biased region" description="Polar residues" evidence="5">
    <location>
        <begin position="1"/>
        <end position="14"/>
    </location>
</feature>